<sequence>MVIVNCPKRKRKTLSVRAETSYEMAKDKYQKYKQFEVKYAIEAVVSAAILEIPAYIEETRDIYREYRSLSA</sequence>
<gene>
    <name evidence="1" type="ORF">FCALED_LOCUS5825</name>
</gene>
<accession>A0A9N9AVJ0</accession>
<dbReference type="EMBL" id="CAJVPQ010001310">
    <property type="protein sequence ID" value="CAG8544904.1"/>
    <property type="molecule type" value="Genomic_DNA"/>
</dbReference>
<dbReference type="AlphaFoldDB" id="A0A9N9AVJ0"/>
<comment type="caution">
    <text evidence="1">The sequence shown here is derived from an EMBL/GenBank/DDBJ whole genome shotgun (WGS) entry which is preliminary data.</text>
</comment>
<protein>
    <submittedName>
        <fullName evidence="1">4183_t:CDS:1</fullName>
    </submittedName>
</protein>
<reference evidence="1" key="1">
    <citation type="submission" date="2021-06" db="EMBL/GenBank/DDBJ databases">
        <authorList>
            <person name="Kallberg Y."/>
            <person name="Tangrot J."/>
            <person name="Rosling A."/>
        </authorList>
    </citation>
    <scope>NUCLEOTIDE SEQUENCE</scope>
    <source>
        <strain evidence="1">UK204</strain>
    </source>
</reference>
<name>A0A9N9AVJ0_9GLOM</name>
<keyword evidence="2" id="KW-1185">Reference proteome</keyword>
<evidence type="ECO:0000313" key="2">
    <source>
        <dbReference type="Proteomes" id="UP000789570"/>
    </source>
</evidence>
<dbReference type="Proteomes" id="UP000789570">
    <property type="component" value="Unassembled WGS sequence"/>
</dbReference>
<proteinExistence type="predicted"/>
<organism evidence="1 2">
    <name type="scientific">Funneliformis caledonium</name>
    <dbReference type="NCBI Taxonomy" id="1117310"/>
    <lineage>
        <taxon>Eukaryota</taxon>
        <taxon>Fungi</taxon>
        <taxon>Fungi incertae sedis</taxon>
        <taxon>Mucoromycota</taxon>
        <taxon>Glomeromycotina</taxon>
        <taxon>Glomeromycetes</taxon>
        <taxon>Glomerales</taxon>
        <taxon>Glomeraceae</taxon>
        <taxon>Funneliformis</taxon>
    </lineage>
</organism>
<evidence type="ECO:0000313" key="1">
    <source>
        <dbReference type="EMBL" id="CAG8544904.1"/>
    </source>
</evidence>